<sequence length="219" mass="24262">MGQKSSCLLMYEWYGEKYWGAAHGLAGIMHVLMHMPLKPDQLQDLTLKYMIENRPHSGNYAASEDDRGRDVLVHSCRRAPGIALTLVKAAEIIFVFFRSFAYGFRDPKIEPHAASFCRVTVVILKAIINNSEAAADAAEVAQNRDLLKRVGLCHGISGNANGSEADTSGIDAWRLLHLLTPNVVIHPRHGFLLGPAHKSYGTNFIEHFTFTLSIGIHIL</sequence>
<comment type="caution">
    <text evidence="2">The sequence shown here is derived from an EMBL/GenBank/DDBJ whole genome shotgun (WGS) entry which is preliminary data.</text>
</comment>
<dbReference type="SUPFAM" id="SSF158745">
    <property type="entry name" value="LanC-like"/>
    <property type="match status" value="1"/>
</dbReference>
<protein>
    <submittedName>
        <fullName evidence="2">Lanthionine synthetase C-like</fullName>
    </submittedName>
</protein>
<evidence type="ECO:0000256" key="1">
    <source>
        <dbReference type="PIRSR" id="PIRSR607822-1"/>
    </source>
</evidence>
<dbReference type="AlphaFoldDB" id="A0AAN8Z1U6"/>
<dbReference type="EMBL" id="JBAMMX010000020">
    <property type="protein sequence ID" value="KAK6921347.1"/>
    <property type="molecule type" value="Genomic_DNA"/>
</dbReference>
<accession>A0AAN8Z1U6</accession>
<keyword evidence="1" id="KW-0479">Metal-binding</keyword>
<evidence type="ECO:0000313" key="3">
    <source>
        <dbReference type="Proteomes" id="UP001370490"/>
    </source>
</evidence>
<dbReference type="GO" id="GO:0031179">
    <property type="term" value="P:peptide modification"/>
    <property type="evidence" value="ECO:0007669"/>
    <property type="project" value="InterPro"/>
</dbReference>
<dbReference type="GO" id="GO:0046872">
    <property type="term" value="F:metal ion binding"/>
    <property type="evidence" value="ECO:0007669"/>
    <property type="project" value="UniProtKB-KW"/>
</dbReference>
<dbReference type="Pfam" id="PF05147">
    <property type="entry name" value="LANC_like"/>
    <property type="match status" value="1"/>
</dbReference>
<dbReference type="InterPro" id="IPR012341">
    <property type="entry name" value="6hp_glycosidase-like_sf"/>
</dbReference>
<dbReference type="PRINTS" id="PR01950">
    <property type="entry name" value="LANCSUPER"/>
</dbReference>
<dbReference type="Gene3D" id="1.50.10.10">
    <property type="match status" value="1"/>
</dbReference>
<keyword evidence="1" id="KW-0862">Zinc</keyword>
<dbReference type="InterPro" id="IPR007822">
    <property type="entry name" value="LANC-like"/>
</dbReference>
<organism evidence="2 3">
    <name type="scientific">Dillenia turbinata</name>
    <dbReference type="NCBI Taxonomy" id="194707"/>
    <lineage>
        <taxon>Eukaryota</taxon>
        <taxon>Viridiplantae</taxon>
        <taxon>Streptophyta</taxon>
        <taxon>Embryophyta</taxon>
        <taxon>Tracheophyta</taxon>
        <taxon>Spermatophyta</taxon>
        <taxon>Magnoliopsida</taxon>
        <taxon>eudicotyledons</taxon>
        <taxon>Gunneridae</taxon>
        <taxon>Pentapetalae</taxon>
        <taxon>Dilleniales</taxon>
        <taxon>Dilleniaceae</taxon>
        <taxon>Dillenia</taxon>
    </lineage>
</organism>
<reference evidence="2 3" key="1">
    <citation type="submission" date="2023-12" db="EMBL/GenBank/DDBJ databases">
        <title>A high-quality genome assembly for Dillenia turbinata (Dilleniales).</title>
        <authorList>
            <person name="Chanderbali A."/>
        </authorList>
    </citation>
    <scope>NUCLEOTIDE SEQUENCE [LARGE SCALE GENOMIC DNA]</scope>
    <source>
        <strain evidence="2">LSX21</strain>
        <tissue evidence="2">Leaf</tissue>
    </source>
</reference>
<gene>
    <name evidence="2" type="ORF">RJ641_015025</name>
</gene>
<dbReference type="GO" id="GO:0005975">
    <property type="term" value="P:carbohydrate metabolic process"/>
    <property type="evidence" value="ECO:0007669"/>
    <property type="project" value="InterPro"/>
</dbReference>
<dbReference type="PANTHER" id="PTHR12736">
    <property type="entry name" value="LANC-LIKE PROTEIN"/>
    <property type="match status" value="1"/>
</dbReference>
<keyword evidence="3" id="KW-1185">Reference proteome</keyword>
<dbReference type="Proteomes" id="UP001370490">
    <property type="component" value="Unassembled WGS sequence"/>
</dbReference>
<name>A0AAN8Z1U6_9MAGN</name>
<proteinExistence type="predicted"/>
<evidence type="ECO:0000313" key="2">
    <source>
        <dbReference type="EMBL" id="KAK6921347.1"/>
    </source>
</evidence>
<dbReference type="GO" id="GO:0005886">
    <property type="term" value="C:plasma membrane"/>
    <property type="evidence" value="ECO:0007669"/>
    <property type="project" value="TreeGrafter"/>
</dbReference>
<feature type="binding site" evidence="1">
    <location>
        <position position="76"/>
    </location>
    <ligand>
        <name>Zn(2+)</name>
        <dbReference type="ChEBI" id="CHEBI:29105"/>
    </ligand>
</feature>
<dbReference type="PANTHER" id="PTHR12736:SF22">
    <property type="entry name" value="LANC-LIKE PROTEIN GCL2"/>
    <property type="match status" value="1"/>
</dbReference>